<keyword evidence="8 10" id="KW-0472">Membrane</keyword>
<feature type="transmembrane region" description="Helical" evidence="10">
    <location>
        <begin position="460"/>
        <end position="481"/>
    </location>
</feature>
<feature type="transmembrane region" description="Helical" evidence="10">
    <location>
        <begin position="434"/>
        <end position="454"/>
    </location>
</feature>
<feature type="transmembrane region" description="Helical" evidence="10">
    <location>
        <begin position="118"/>
        <end position="136"/>
    </location>
</feature>
<evidence type="ECO:0000256" key="9">
    <source>
        <dbReference type="SAM" id="MobiDB-lite"/>
    </source>
</evidence>
<evidence type="ECO:0000256" key="3">
    <source>
        <dbReference type="ARBA" id="ARBA00022448"/>
    </source>
</evidence>
<feature type="transmembrane region" description="Helical" evidence="10">
    <location>
        <begin position="251"/>
        <end position="271"/>
    </location>
</feature>
<evidence type="ECO:0000256" key="7">
    <source>
        <dbReference type="ARBA" id="ARBA00022989"/>
    </source>
</evidence>
<evidence type="ECO:0000256" key="5">
    <source>
        <dbReference type="ARBA" id="ARBA00022856"/>
    </source>
</evidence>
<dbReference type="InterPro" id="IPR004813">
    <property type="entry name" value="OPT"/>
</dbReference>
<dbReference type="EMBL" id="CAJVPS010000516">
    <property type="protein sequence ID" value="CAG8491960.1"/>
    <property type="molecule type" value="Genomic_DNA"/>
</dbReference>
<comment type="caution">
    <text evidence="11">The sequence shown here is derived from an EMBL/GenBank/DDBJ whole genome shotgun (WGS) entry which is preliminary data.</text>
</comment>
<feature type="compositionally biased region" description="Basic and acidic residues" evidence="9">
    <location>
        <begin position="16"/>
        <end position="60"/>
    </location>
</feature>
<evidence type="ECO:0000313" key="12">
    <source>
        <dbReference type="Proteomes" id="UP000789508"/>
    </source>
</evidence>
<proteinExistence type="inferred from homology"/>
<keyword evidence="7 10" id="KW-1133">Transmembrane helix</keyword>
<reference evidence="11" key="1">
    <citation type="submission" date="2021-06" db="EMBL/GenBank/DDBJ databases">
        <authorList>
            <person name="Kallberg Y."/>
            <person name="Tangrot J."/>
            <person name="Rosling A."/>
        </authorList>
    </citation>
    <scope>NUCLEOTIDE SEQUENCE</scope>
    <source>
        <strain evidence="11">FL130A</strain>
    </source>
</reference>
<gene>
    <name evidence="11" type="ORF">ALEPTO_LOCUS3035</name>
</gene>
<keyword evidence="6" id="KW-0653">Protein transport</keyword>
<dbReference type="AlphaFoldDB" id="A0A9N8ZEI7"/>
<protein>
    <submittedName>
        <fullName evidence="11">2461_t:CDS:1</fullName>
    </submittedName>
</protein>
<keyword evidence="5" id="KW-0571">Peptide transport</keyword>
<dbReference type="Proteomes" id="UP000789508">
    <property type="component" value="Unassembled WGS sequence"/>
</dbReference>
<evidence type="ECO:0000256" key="1">
    <source>
        <dbReference type="ARBA" id="ARBA00004141"/>
    </source>
</evidence>
<organism evidence="11 12">
    <name type="scientific">Ambispora leptoticha</name>
    <dbReference type="NCBI Taxonomy" id="144679"/>
    <lineage>
        <taxon>Eukaryota</taxon>
        <taxon>Fungi</taxon>
        <taxon>Fungi incertae sedis</taxon>
        <taxon>Mucoromycota</taxon>
        <taxon>Glomeromycotina</taxon>
        <taxon>Glomeromycetes</taxon>
        <taxon>Archaeosporales</taxon>
        <taxon>Ambisporaceae</taxon>
        <taxon>Ambispora</taxon>
    </lineage>
</organism>
<dbReference type="InterPro" id="IPR004648">
    <property type="entry name" value="Oligpept_transpt"/>
</dbReference>
<evidence type="ECO:0000256" key="6">
    <source>
        <dbReference type="ARBA" id="ARBA00022927"/>
    </source>
</evidence>
<dbReference type="PANTHER" id="PTHR22601">
    <property type="entry name" value="ISP4 LIKE PROTEIN"/>
    <property type="match status" value="1"/>
</dbReference>
<comment type="subcellular location">
    <subcellularLocation>
        <location evidence="1">Membrane</location>
        <topology evidence="1">Multi-pass membrane protein</topology>
    </subcellularLocation>
</comment>
<keyword evidence="4 10" id="KW-0812">Transmembrane</keyword>
<name>A0A9N8ZEI7_9GLOM</name>
<dbReference type="OrthoDB" id="9986677at2759"/>
<dbReference type="GO" id="GO:0016020">
    <property type="term" value="C:membrane"/>
    <property type="evidence" value="ECO:0007669"/>
    <property type="project" value="UniProtKB-SubCell"/>
</dbReference>
<dbReference type="Pfam" id="PF03169">
    <property type="entry name" value="OPT"/>
    <property type="match status" value="1"/>
</dbReference>
<evidence type="ECO:0000256" key="8">
    <source>
        <dbReference type="ARBA" id="ARBA00023136"/>
    </source>
</evidence>
<comment type="similarity">
    <text evidence="2">Belongs to the oligopeptide OPT transporter family.</text>
</comment>
<sequence>MVETIKLPTTDNECIQTEKVDNNNEENECRKSKDVDIEKVDSNNEENERRKSKDEDTEKTEVDDEETSPIPMVAAAVSTYDDPKLSCLTFRFWVLSTFFTALGAALSEFYYFRPTNSVFSLFFVLFMSYVLGRWMARILPNKNYSIGGWQFNLNPGPFNVKEHVCIYVATNAGGITAYAMDIIAIQELFYNQHVGFFVGMLLLISTQMLGYGLAGFLRKYLVRPANMIWPSNLVFTSMFNTLHGNFVPQYMFTWLTSMALLCLAAPANATLKNLGSGYHGVGILNFSLDWNTVGQWGPLFTPWFASVNFYVGVVLSAWIITPLLYYYNVLEAKNFPFNSPHSFDKNGDRYNQTAIIDQQTGSLNITAYEEVGPIYLSASFANTYFWSFVGFTATVSHVALFYGEEIWTQFKASRSEEKEDIHTKMMKVYPEIPNLWYGIIFVSMLIISIILGYVNGAHLPWWASLMSVGLACIMVLPIGVIQAISNNQIGLNVISEMICGYMLPGRPIANVYFKTYGYMAMYQCLSLVSDLKLGHYMKIPPKSMFVSQLWGTGVGCLVNYWVMRMIIAAKRPYLDGTLDDPTGQWAGYNSQVFNTASIVWGLIGPAHTFGTESIYHPLLWGFLIGIFAPIPFYLLHRKYPKAQFNLINIPVISVGMTILPTYYTNFIVMGFIASFLSQYYGIRYRYKWFKKYNYILSAALDSASQIVTMIIFFCLNGIVQAPFPEWWGNNGESEGERCFGSE</sequence>
<evidence type="ECO:0000256" key="2">
    <source>
        <dbReference type="ARBA" id="ARBA00008807"/>
    </source>
</evidence>
<feature type="transmembrane region" description="Helical" evidence="10">
    <location>
        <begin position="614"/>
        <end position="635"/>
    </location>
</feature>
<evidence type="ECO:0000256" key="4">
    <source>
        <dbReference type="ARBA" id="ARBA00022692"/>
    </source>
</evidence>
<dbReference type="NCBIfam" id="TIGR00728">
    <property type="entry name" value="OPT_sfam"/>
    <property type="match status" value="1"/>
</dbReference>
<feature type="region of interest" description="Disordered" evidence="9">
    <location>
        <begin position="1"/>
        <end position="68"/>
    </location>
</feature>
<feature type="transmembrane region" description="Helical" evidence="10">
    <location>
        <begin position="694"/>
        <end position="719"/>
    </location>
</feature>
<keyword evidence="12" id="KW-1185">Reference proteome</keyword>
<dbReference type="GO" id="GO:0015031">
    <property type="term" value="P:protein transport"/>
    <property type="evidence" value="ECO:0007669"/>
    <property type="project" value="UniProtKB-KW"/>
</dbReference>
<accession>A0A9N8ZEI7</accession>
<feature type="transmembrane region" description="Helical" evidence="10">
    <location>
        <begin position="545"/>
        <end position="563"/>
    </location>
</feature>
<feature type="transmembrane region" description="Helical" evidence="10">
    <location>
        <begin position="307"/>
        <end position="327"/>
    </location>
</feature>
<evidence type="ECO:0000256" key="10">
    <source>
        <dbReference type="SAM" id="Phobius"/>
    </source>
</evidence>
<keyword evidence="3" id="KW-0813">Transport</keyword>
<evidence type="ECO:0000313" key="11">
    <source>
        <dbReference type="EMBL" id="CAG8491960.1"/>
    </source>
</evidence>
<feature type="transmembrane region" description="Helical" evidence="10">
    <location>
        <begin position="92"/>
        <end position="112"/>
    </location>
</feature>
<feature type="transmembrane region" description="Helical" evidence="10">
    <location>
        <begin position="194"/>
        <end position="217"/>
    </location>
</feature>
<dbReference type="GO" id="GO:0035673">
    <property type="term" value="F:oligopeptide transmembrane transporter activity"/>
    <property type="evidence" value="ECO:0007669"/>
    <property type="project" value="InterPro"/>
</dbReference>